<dbReference type="Pfam" id="PF13614">
    <property type="entry name" value="AAA_31"/>
    <property type="match status" value="1"/>
</dbReference>
<dbReference type="InterPro" id="IPR027417">
    <property type="entry name" value="P-loop_NTPase"/>
</dbReference>
<evidence type="ECO:0000313" key="5">
    <source>
        <dbReference type="Proteomes" id="UP000029839"/>
    </source>
</evidence>
<reference evidence="4 5" key="2">
    <citation type="journal article" date="2015" name="Stand. Genomic Sci.">
        <title>Draft genome sequence of Cellulomonas carbonis T26(T) and comparative analysis of six Cellulomonas genomes.</title>
        <authorList>
            <person name="Zhuang W."/>
            <person name="Zhang S."/>
            <person name="Xia X."/>
            <person name="Wang G."/>
        </authorList>
    </citation>
    <scope>NUCLEOTIDE SEQUENCE [LARGE SCALE GENOMIC DNA]</scope>
    <source>
        <strain evidence="4 5">T26</strain>
    </source>
</reference>
<name>A0A0A0BWI5_9CELL</name>
<feature type="domain" description="AAA" evidence="3">
    <location>
        <begin position="36"/>
        <end position="218"/>
    </location>
</feature>
<evidence type="ECO:0000256" key="2">
    <source>
        <dbReference type="ARBA" id="ARBA00059092"/>
    </source>
</evidence>
<protein>
    <submittedName>
        <fullName evidence="4">Chromosome partitioning protein</fullName>
    </submittedName>
</protein>
<reference evidence="4 5" key="1">
    <citation type="submission" date="2013-08" db="EMBL/GenBank/DDBJ databases">
        <title>Genome sequencing of Cellulomonas carbonis T26.</title>
        <authorList>
            <person name="Chen F."/>
            <person name="Li Y."/>
            <person name="Wang G."/>
        </authorList>
    </citation>
    <scope>NUCLEOTIDE SEQUENCE [LARGE SCALE GENOMIC DNA]</scope>
    <source>
        <strain evidence="4 5">T26</strain>
    </source>
</reference>
<dbReference type="PANTHER" id="PTHR13696:SF52">
    <property type="entry name" value="PARA FAMILY PROTEIN CT_582"/>
    <property type="match status" value="1"/>
</dbReference>
<dbReference type="FunFam" id="3.40.50.300:FF:000285">
    <property type="entry name" value="Sporulation initiation inhibitor Soj"/>
    <property type="match status" value="1"/>
</dbReference>
<organism evidence="4 5">
    <name type="scientific">Cellulomonas carbonis T26</name>
    <dbReference type="NCBI Taxonomy" id="947969"/>
    <lineage>
        <taxon>Bacteria</taxon>
        <taxon>Bacillati</taxon>
        <taxon>Actinomycetota</taxon>
        <taxon>Actinomycetes</taxon>
        <taxon>Micrococcales</taxon>
        <taxon>Cellulomonadaceae</taxon>
        <taxon>Cellulomonas</taxon>
    </lineage>
</organism>
<dbReference type="SUPFAM" id="SSF52540">
    <property type="entry name" value="P-loop containing nucleoside triphosphate hydrolases"/>
    <property type="match status" value="1"/>
</dbReference>
<evidence type="ECO:0000259" key="3">
    <source>
        <dbReference type="Pfam" id="PF13614"/>
    </source>
</evidence>
<comment type="caution">
    <text evidence="4">The sequence shown here is derived from an EMBL/GenBank/DDBJ whole genome shotgun (WGS) entry which is preliminary data.</text>
</comment>
<dbReference type="InterPro" id="IPR025669">
    <property type="entry name" value="AAA_dom"/>
</dbReference>
<gene>
    <name evidence="4" type="ORF">N868_17955</name>
</gene>
<dbReference type="PANTHER" id="PTHR13696">
    <property type="entry name" value="P-LOOP CONTAINING NUCLEOSIDE TRIPHOSPHATE HYDROLASE"/>
    <property type="match status" value="1"/>
</dbReference>
<dbReference type="EMBL" id="AXCY01000006">
    <property type="protein sequence ID" value="KGM12261.1"/>
    <property type="molecule type" value="Genomic_DNA"/>
</dbReference>
<dbReference type="AlphaFoldDB" id="A0A0A0BWI5"/>
<evidence type="ECO:0000256" key="1">
    <source>
        <dbReference type="ARBA" id="ARBA00006976"/>
    </source>
</evidence>
<dbReference type="CDD" id="cd02042">
    <property type="entry name" value="ParAB_family"/>
    <property type="match status" value="1"/>
</dbReference>
<accession>A0A0A0BWI5</accession>
<dbReference type="Gene3D" id="3.40.50.300">
    <property type="entry name" value="P-loop containing nucleotide triphosphate hydrolases"/>
    <property type="match status" value="1"/>
</dbReference>
<comment type="similarity">
    <text evidence="1">Belongs to the ParA family.</text>
</comment>
<dbReference type="InterPro" id="IPR050678">
    <property type="entry name" value="DNA_Partitioning_ATPase"/>
</dbReference>
<sequence length="305" mass="32969">MPSVDESTPLAAQIAADARRRIDLSGRRFERPPSTRVITIANQKGGVGKTTTTVNLAAALAQAGLNVLVIDNDPQGNASTALGIEHRAGTPSVYEVLIEDEDLAAVVQQSSLIPRLWGAPATIDLSGAEIELVSMVAREARLRNAIDAYLRHREEAGDRLDYVFVDCPPSLGLLTVNAFVAAREVLIPIQCEYYALEGLSQLLKNVQLIKNHLNPALHVSTILLTMYDARTNLAQQVAEEVREHFPDQTLRTTVPRSVRISEAPSHAQTIMTYDPGSTGALAYLAAARELAQRAAMAPTSTTEES</sequence>
<evidence type="ECO:0000313" key="4">
    <source>
        <dbReference type="EMBL" id="KGM12261.1"/>
    </source>
</evidence>
<dbReference type="Proteomes" id="UP000029839">
    <property type="component" value="Unassembled WGS sequence"/>
</dbReference>
<dbReference type="OrthoDB" id="9815116at2"/>
<comment type="function">
    <text evidence="2">May play a role in septum formation.</text>
</comment>
<keyword evidence="5" id="KW-1185">Reference proteome</keyword>
<proteinExistence type="inferred from homology"/>